<organism evidence="5 6">
    <name type="scientific">Guptibacillus hwajinpoensis</name>
    <dbReference type="NCBI Taxonomy" id="208199"/>
    <lineage>
        <taxon>Bacteria</taxon>
        <taxon>Bacillati</taxon>
        <taxon>Bacillota</taxon>
        <taxon>Bacilli</taxon>
        <taxon>Bacillales</taxon>
        <taxon>Guptibacillaceae</taxon>
        <taxon>Guptibacillus</taxon>
    </lineage>
</organism>
<reference evidence="5 6" key="1">
    <citation type="submission" date="2019-04" db="EMBL/GenBank/DDBJ databases">
        <title>Genome sequence of Bacillus hwajinpoensis strain Y2.</title>
        <authorList>
            <person name="Fair J.L."/>
            <person name="Maclea K.S."/>
        </authorList>
    </citation>
    <scope>NUCLEOTIDE SEQUENCE [LARGE SCALE GENOMIC DNA]</scope>
    <source>
        <strain evidence="5 6">Y2</strain>
    </source>
</reference>
<evidence type="ECO:0000313" key="6">
    <source>
        <dbReference type="Proteomes" id="UP000310541"/>
    </source>
</evidence>
<gene>
    <name evidence="5" type="ORF">FBF83_13780</name>
</gene>
<name>A0A4U1MHT7_9BACL</name>
<evidence type="ECO:0000259" key="4">
    <source>
        <dbReference type="SMART" id="SM01208"/>
    </source>
</evidence>
<feature type="compositionally biased region" description="Polar residues" evidence="2">
    <location>
        <begin position="414"/>
        <end position="425"/>
    </location>
</feature>
<evidence type="ECO:0000256" key="3">
    <source>
        <dbReference type="SAM" id="Phobius"/>
    </source>
</evidence>
<proteinExistence type="predicted"/>
<feature type="region of interest" description="Disordered" evidence="2">
    <location>
        <begin position="379"/>
        <end position="457"/>
    </location>
</feature>
<feature type="transmembrane region" description="Helical" evidence="3">
    <location>
        <begin position="12"/>
        <end position="30"/>
    </location>
</feature>
<protein>
    <recommendedName>
        <fullName evidence="4">G5 domain-containing protein</fullName>
    </recommendedName>
</protein>
<keyword evidence="3" id="KW-1133">Transmembrane helix</keyword>
<feature type="compositionally biased region" description="Basic and acidic residues" evidence="2">
    <location>
        <begin position="445"/>
        <end position="457"/>
    </location>
</feature>
<dbReference type="SMART" id="SM01208">
    <property type="entry name" value="G5"/>
    <property type="match status" value="1"/>
</dbReference>
<feature type="domain" description="G5" evidence="4">
    <location>
        <begin position="305"/>
        <end position="382"/>
    </location>
</feature>
<feature type="compositionally biased region" description="Acidic residues" evidence="2">
    <location>
        <begin position="426"/>
        <end position="444"/>
    </location>
</feature>
<keyword evidence="1" id="KW-0732">Signal</keyword>
<sequence length="457" mass="50956">MSEVARRGLIKTAGLIVISTIFISSFSIFGTSSYQKVFGEDTLPENSIVGSVSVSGLQSAEAKEKIENEIATWKTLQLLSLQHDSENIKLPGELWDFQVSETIDTMAISNTEEVPLLVTLNTEMLTELIAELGMNSELFSLPLLSEVLSGYASTLETDEIPIDLANYYATSDRIEELAESKVIGTSDLILVPKVVDTIKNVTIEPEQTFSLQDLFREANVTEKQTDSLNLFPSAILEVLLHTNFELRERHTTLDLPVYGEPGLNAVINMTNQDFSFYNPNQSSYTIEFKWEKDSIVVTLFGPAFPLTYKPKVIKEIIDPDTIIQYSEALSGNEKAVIQEGKEGYLITTFRETFDQDKRVINKENLFEDFYSPIHRIEKKAYPEPPSEGVTTDEDGNPLIEADSEGTDETKTDENGSTTGNSQNDDATNDSENEDNEDQTGEGNDEVIKGLEYQKEGE</sequence>
<evidence type="ECO:0000256" key="1">
    <source>
        <dbReference type="ARBA" id="ARBA00022729"/>
    </source>
</evidence>
<evidence type="ECO:0000313" key="5">
    <source>
        <dbReference type="EMBL" id="TKD70301.1"/>
    </source>
</evidence>
<comment type="caution">
    <text evidence="5">The sequence shown here is derived from an EMBL/GenBank/DDBJ whole genome shotgun (WGS) entry which is preliminary data.</text>
</comment>
<evidence type="ECO:0000256" key="2">
    <source>
        <dbReference type="SAM" id="MobiDB-lite"/>
    </source>
</evidence>
<dbReference type="RefSeq" id="WP_136947706.1">
    <property type="nucleotide sequence ID" value="NZ_SWFM01000003.1"/>
</dbReference>
<dbReference type="Gene3D" id="2.20.230.10">
    <property type="entry name" value="Resuscitation-promoting factor rpfb"/>
    <property type="match status" value="1"/>
</dbReference>
<dbReference type="OrthoDB" id="2691125at2"/>
<accession>A0A4U1MHT7</accession>
<dbReference type="EMBL" id="SWFM01000003">
    <property type="protein sequence ID" value="TKD70301.1"/>
    <property type="molecule type" value="Genomic_DNA"/>
</dbReference>
<dbReference type="Proteomes" id="UP000310541">
    <property type="component" value="Unassembled WGS sequence"/>
</dbReference>
<dbReference type="AlphaFoldDB" id="A0A4U1MHT7"/>
<feature type="compositionally biased region" description="Acidic residues" evidence="2">
    <location>
        <begin position="390"/>
        <end position="406"/>
    </location>
</feature>
<dbReference type="InterPro" id="IPR011098">
    <property type="entry name" value="G5_dom"/>
</dbReference>
<keyword evidence="3" id="KW-0812">Transmembrane</keyword>
<keyword evidence="3" id="KW-0472">Membrane</keyword>